<feature type="transmembrane region" description="Helical" evidence="2">
    <location>
        <begin position="25"/>
        <end position="44"/>
    </location>
</feature>
<evidence type="ECO:0000313" key="3">
    <source>
        <dbReference type="EMBL" id="TWG00330.1"/>
    </source>
</evidence>
<keyword evidence="2" id="KW-0472">Membrane</keyword>
<dbReference type="RefSeq" id="WP_425461405.1">
    <property type="nucleotide sequence ID" value="NZ_BAAAMZ010000014.1"/>
</dbReference>
<accession>A0A561ULV1</accession>
<dbReference type="Proteomes" id="UP000317940">
    <property type="component" value="Unassembled WGS sequence"/>
</dbReference>
<evidence type="ECO:0000256" key="1">
    <source>
        <dbReference type="SAM" id="MobiDB-lite"/>
    </source>
</evidence>
<feature type="compositionally biased region" description="Low complexity" evidence="1">
    <location>
        <begin position="9"/>
        <end position="18"/>
    </location>
</feature>
<feature type="region of interest" description="Disordered" evidence="1">
    <location>
        <begin position="1"/>
        <end position="20"/>
    </location>
</feature>
<evidence type="ECO:0000256" key="2">
    <source>
        <dbReference type="SAM" id="Phobius"/>
    </source>
</evidence>
<name>A0A561ULV1_9ACTN</name>
<dbReference type="AlphaFoldDB" id="A0A561ULV1"/>
<comment type="caution">
    <text evidence="3">The sequence shown here is derived from an EMBL/GenBank/DDBJ whole genome shotgun (WGS) entry which is preliminary data.</text>
</comment>
<evidence type="ECO:0000313" key="4">
    <source>
        <dbReference type="Proteomes" id="UP000317940"/>
    </source>
</evidence>
<keyword evidence="4" id="KW-1185">Reference proteome</keyword>
<organism evidence="3 4">
    <name type="scientific">Kitasatospora viridis</name>
    <dbReference type="NCBI Taxonomy" id="281105"/>
    <lineage>
        <taxon>Bacteria</taxon>
        <taxon>Bacillati</taxon>
        <taxon>Actinomycetota</taxon>
        <taxon>Actinomycetes</taxon>
        <taxon>Kitasatosporales</taxon>
        <taxon>Streptomycetaceae</taxon>
        <taxon>Kitasatospora</taxon>
    </lineage>
</organism>
<keyword evidence="2" id="KW-0812">Transmembrane</keyword>
<sequence length="81" mass="8744">MDADHRAAEPAAPNRPEAGQMPRNALYASIVFVLAVAAAVVSFVQGNWLGVIWVLLAGVASNIAWFYLRKEKLAARAAQHD</sequence>
<gene>
    <name evidence="3" type="ORF">FHX73_114205</name>
</gene>
<keyword evidence="2" id="KW-1133">Transmembrane helix</keyword>
<feature type="transmembrane region" description="Helical" evidence="2">
    <location>
        <begin position="50"/>
        <end position="68"/>
    </location>
</feature>
<reference evidence="3 4" key="1">
    <citation type="submission" date="2019-06" db="EMBL/GenBank/DDBJ databases">
        <title>Sequencing the genomes of 1000 actinobacteria strains.</title>
        <authorList>
            <person name="Klenk H.-P."/>
        </authorList>
    </citation>
    <scope>NUCLEOTIDE SEQUENCE [LARGE SCALE GENOMIC DNA]</scope>
    <source>
        <strain evidence="3 4">DSM 44826</strain>
    </source>
</reference>
<protein>
    <submittedName>
        <fullName evidence="3">Uncharacterized protein</fullName>
    </submittedName>
</protein>
<dbReference type="EMBL" id="VIWT01000001">
    <property type="protein sequence ID" value="TWG00330.1"/>
    <property type="molecule type" value="Genomic_DNA"/>
</dbReference>
<proteinExistence type="predicted"/>